<sequence>MQLRKEKAGRAGETVRLVEAIASGEEWDRL</sequence>
<evidence type="ECO:0000313" key="1">
    <source>
        <dbReference type="EMBL" id="AEH79244.1"/>
    </source>
</evidence>
<name>F7X097_SINMM</name>
<dbReference type="KEGG" id="smx:SM11_chr1981"/>
<protein>
    <submittedName>
        <fullName evidence="1">Uncharacterized protein</fullName>
    </submittedName>
</protein>
<organism evidence="1 2">
    <name type="scientific">Sinorhizobium meliloti (strain SM11)</name>
    <dbReference type="NCBI Taxonomy" id="707241"/>
    <lineage>
        <taxon>Bacteria</taxon>
        <taxon>Pseudomonadati</taxon>
        <taxon>Pseudomonadota</taxon>
        <taxon>Alphaproteobacteria</taxon>
        <taxon>Hyphomicrobiales</taxon>
        <taxon>Rhizobiaceae</taxon>
        <taxon>Sinorhizobium/Ensifer group</taxon>
        <taxon>Sinorhizobium</taxon>
    </lineage>
</organism>
<dbReference type="EMBL" id="CP001830">
    <property type="protein sequence ID" value="AEH79244.1"/>
    <property type="molecule type" value="Genomic_DNA"/>
</dbReference>
<accession>F7X097</accession>
<reference evidence="1 2" key="1">
    <citation type="journal article" date="2011" name="J. Biotechnol.">
        <title>The complete genome sequence of the dominant Sinorhizobium meliloti field isolate SM11 extends the S. meliloti pan-genome.</title>
        <authorList>
            <person name="Schneiker-Bekel S."/>
            <person name="Wibberg D."/>
            <person name="Bekel T."/>
            <person name="Blom J."/>
            <person name="Linke B."/>
            <person name="Neuweger H."/>
            <person name="Stiens M."/>
            <person name="Vorholter F.J."/>
            <person name="Weidner S."/>
            <person name="Goesmann A."/>
            <person name="Puhler A."/>
            <person name="Schluter A."/>
        </authorList>
    </citation>
    <scope>NUCLEOTIDE SEQUENCE [LARGE SCALE GENOMIC DNA]</scope>
    <source>
        <strain evidence="1 2">SM11</strain>
    </source>
</reference>
<proteinExistence type="predicted"/>
<dbReference type="Proteomes" id="UP000009045">
    <property type="component" value="Chromosome"/>
</dbReference>
<evidence type="ECO:0000313" key="2">
    <source>
        <dbReference type="Proteomes" id="UP000009045"/>
    </source>
</evidence>
<dbReference type="HOGENOM" id="CLU_3405484_0_0_5"/>
<gene>
    <name evidence="1" type="ordered locus">SM11_chr1981</name>
</gene>
<dbReference type="AlphaFoldDB" id="F7X097"/>